<evidence type="ECO:0000256" key="7">
    <source>
        <dbReference type="PIRSR" id="PIRSR618044-1"/>
    </source>
</evidence>
<evidence type="ECO:0000256" key="9">
    <source>
        <dbReference type="RuleBase" id="RU004016"/>
    </source>
</evidence>
<sequence length="437" mass="49277">MRKSIKFILTLILVINMLATTILAAGTEPPPASADGVVLMDANSGTIIYSKNMDTQYPPASTTKIMTALLALEKSNLDDEVVVSKTAPFADGSKIYIEEDEKFTMKDLLYALMLQSANDAAEAIAEHISGSTEEFATLMNERAKELGCTNTNFVNPHGLYDENHRTSAHDLALILKELSSHPEYIEIAKTPMYYIEPTNKQTEQRPIWNKNRLIQSSDKYYYADALAGKTGYTVESMHSFVAVAERDGVRLIAVLLHDSAHTYWDDVRSLFDWGFDNFSLATFIKQDDSLGTYSVSNEISIPIAAATDFNYLKDNSSTDVPTLKILDKDISQQSFKKGDLILKGQILLGEESLGELDICAEEDYTFNSSIFQKNDSEESKKENSTNIFMSVLKYVGIVLLILVVLLRTRKVIIDKKRKKRKLETMKKNMYFQRYYKK</sequence>
<gene>
    <name evidence="13" type="ORF">SAMN02745207_03353</name>
</gene>
<keyword evidence="10" id="KW-1133">Transmembrane helix</keyword>
<keyword evidence="5" id="KW-0573">Peptidoglycan synthesis</keyword>
<evidence type="ECO:0000256" key="11">
    <source>
        <dbReference type="SAM" id="SignalP"/>
    </source>
</evidence>
<proteinExistence type="inferred from homology"/>
<dbReference type="PANTHER" id="PTHR21581">
    <property type="entry name" value="D-ALANYL-D-ALANINE CARBOXYPEPTIDASE"/>
    <property type="match status" value="1"/>
</dbReference>
<dbReference type="OrthoDB" id="9791132at2"/>
<dbReference type="SUPFAM" id="SSF56601">
    <property type="entry name" value="beta-lactamase/transpeptidase-like"/>
    <property type="match status" value="1"/>
</dbReference>
<dbReference type="STRING" id="1121316.SAMN02745207_03353"/>
<dbReference type="GO" id="GO:0008360">
    <property type="term" value="P:regulation of cell shape"/>
    <property type="evidence" value="ECO:0007669"/>
    <property type="project" value="UniProtKB-KW"/>
</dbReference>
<evidence type="ECO:0000256" key="8">
    <source>
        <dbReference type="PIRSR" id="PIRSR618044-2"/>
    </source>
</evidence>
<protein>
    <submittedName>
        <fullName evidence="13">D-alanyl-D-alanine carboxypeptidase</fullName>
    </submittedName>
</protein>
<dbReference type="PRINTS" id="PR00725">
    <property type="entry name" value="DADACBPTASE1"/>
</dbReference>
<evidence type="ECO:0000256" key="1">
    <source>
        <dbReference type="ARBA" id="ARBA00007164"/>
    </source>
</evidence>
<dbReference type="EMBL" id="FQXM01000023">
    <property type="protein sequence ID" value="SHH94769.1"/>
    <property type="molecule type" value="Genomic_DNA"/>
</dbReference>
<feature type="active site" description="Acyl-ester intermediate" evidence="7">
    <location>
        <position position="64"/>
    </location>
</feature>
<evidence type="ECO:0000256" key="10">
    <source>
        <dbReference type="SAM" id="Phobius"/>
    </source>
</evidence>
<dbReference type="Gene3D" id="3.40.710.10">
    <property type="entry name" value="DD-peptidase/beta-lactamase superfamily"/>
    <property type="match status" value="1"/>
</dbReference>
<dbReference type="GO" id="GO:0009252">
    <property type="term" value="P:peptidoglycan biosynthetic process"/>
    <property type="evidence" value="ECO:0007669"/>
    <property type="project" value="UniProtKB-KW"/>
</dbReference>
<evidence type="ECO:0000256" key="4">
    <source>
        <dbReference type="ARBA" id="ARBA00022960"/>
    </source>
</evidence>
<evidence type="ECO:0000313" key="14">
    <source>
        <dbReference type="Proteomes" id="UP000184447"/>
    </source>
</evidence>
<keyword evidence="3" id="KW-0378">Hydrolase</keyword>
<dbReference type="AlphaFoldDB" id="A0A1M5X4M3"/>
<dbReference type="GO" id="GO:0071555">
    <property type="term" value="P:cell wall organization"/>
    <property type="evidence" value="ECO:0007669"/>
    <property type="project" value="UniProtKB-KW"/>
</dbReference>
<keyword evidence="4" id="KW-0133">Cell shape</keyword>
<evidence type="ECO:0000256" key="5">
    <source>
        <dbReference type="ARBA" id="ARBA00022984"/>
    </source>
</evidence>
<dbReference type="GO" id="GO:0006508">
    <property type="term" value="P:proteolysis"/>
    <property type="evidence" value="ECO:0007669"/>
    <property type="project" value="InterPro"/>
</dbReference>
<reference evidence="13 14" key="1">
    <citation type="submission" date="2016-11" db="EMBL/GenBank/DDBJ databases">
        <authorList>
            <person name="Jaros S."/>
            <person name="Januszkiewicz K."/>
            <person name="Wedrychowicz H."/>
        </authorList>
    </citation>
    <scope>NUCLEOTIDE SEQUENCE [LARGE SCALE GENOMIC DNA]</scope>
    <source>
        <strain evidence="13 14">DSM 8605</strain>
    </source>
</reference>
<dbReference type="InterPro" id="IPR018044">
    <property type="entry name" value="Peptidase_S11"/>
</dbReference>
<keyword evidence="10" id="KW-0812">Transmembrane</keyword>
<evidence type="ECO:0000256" key="3">
    <source>
        <dbReference type="ARBA" id="ARBA00022801"/>
    </source>
</evidence>
<dbReference type="InterPro" id="IPR001967">
    <property type="entry name" value="Peptidase_S11_N"/>
</dbReference>
<accession>A0A1M5X4M3</accession>
<keyword evidence="13" id="KW-0645">Protease</keyword>
<feature type="chain" id="PRO_5013200638" evidence="11">
    <location>
        <begin position="25"/>
        <end position="437"/>
    </location>
</feature>
<evidence type="ECO:0000259" key="12">
    <source>
        <dbReference type="Pfam" id="PF00768"/>
    </source>
</evidence>
<keyword evidence="13" id="KW-0121">Carboxypeptidase</keyword>
<comment type="similarity">
    <text evidence="1 9">Belongs to the peptidase S11 family.</text>
</comment>
<dbReference type="PANTHER" id="PTHR21581:SF33">
    <property type="entry name" value="D-ALANYL-D-ALANINE CARBOXYPEPTIDASE DACB"/>
    <property type="match status" value="1"/>
</dbReference>
<dbReference type="InterPro" id="IPR012338">
    <property type="entry name" value="Beta-lactam/transpept-like"/>
</dbReference>
<dbReference type="GO" id="GO:0009002">
    <property type="term" value="F:serine-type D-Ala-D-Ala carboxypeptidase activity"/>
    <property type="evidence" value="ECO:0007669"/>
    <property type="project" value="InterPro"/>
</dbReference>
<feature type="binding site" evidence="8">
    <location>
        <position position="229"/>
    </location>
    <ligand>
        <name>substrate</name>
    </ligand>
</feature>
<feature type="transmembrane region" description="Helical" evidence="10">
    <location>
        <begin position="387"/>
        <end position="408"/>
    </location>
</feature>
<dbReference type="RefSeq" id="WP_073339742.1">
    <property type="nucleotide sequence ID" value="NZ_FQXM01000023.1"/>
</dbReference>
<name>A0A1M5X4M3_9CLOT</name>
<feature type="active site" description="Acyl-ester intermediate" evidence="7">
    <location>
        <position position="61"/>
    </location>
</feature>
<evidence type="ECO:0000256" key="2">
    <source>
        <dbReference type="ARBA" id="ARBA00022729"/>
    </source>
</evidence>
<keyword evidence="14" id="KW-1185">Reference proteome</keyword>
<keyword evidence="6" id="KW-0961">Cell wall biogenesis/degradation</keyword>
<keyword evidence="2 11" id="KW-0732">Signal</keyword>
<evidence type="ECO:0000256" key="6">
    <source>
        <dbReference type="ARBA" id="ARBA00023316"/>
    </source>
</evidence>
<feature type="domain" description="Peptidase S11 D-alanyl-D-alanine carboxypeptidase A N-terminal" evidence="12">
    <location>
        <begin position="27"/>
        <end position="258"/>
    </location>
</feature>
<evidence type="ECO:0000313" key="13">
    <source>
        <dbReference type="EMBL" id="SHH94769.1"/>
    </source>
</evidence>
<organism evidence="13 14">
    <name type="scientific">Clostridium grantii DSM 8605</name>
    <dbReference type="NCBI Taxonomy" id="1121316"/>
    <lineage>
        <taxon>Bacteria</taxon>
        <taxon>Bacillati</taxon>
        <taxon>Bacillota</taxon>
        <taxon>Clostridia</taxon>
        <taxon>Eubacteriales</taxon>
        <taxon>Clostridiaceae</taxon>
        <taxon>Clostridium</taxon>
    </lineage>
</organism>
<feature type="active site" evidence="7">
    <location>
        <position position="116"/>
    </location>
</feature>
<feature type="signal peptide" evidence="11">
    <location>
        <begin position="1"/>
        <end position="24"/>
    </location>
</feature>
<dbReference type="Pfam" id="PF00768">
    <property type="entry name" value="Peptidase_S11"/>
    <property type="match status" value="1"/>
</dbReference>
<dbReference type="Proteomes" id="UP000184447">
    <property type="component" value="Unassembled WGS sequence"/>
</dbReference>
<keyword evidence="10" id="KW-0472">Membrane</keyword>